<feature type="transmembrane region" description="Helical" evidence="1">
    <location>
        <begin position="12"/>
        <end position="35"/>
    </location>
</feature>
<keyword evidence="1" id="KW-0472">Membrane</keyword>
<evidence type="ECO:0000256" key="1">
    <source>
        <dbReference type="SAM" id="Phobius"/>
    </source>
</evidence>
<accession>A0A081PDX9</accession>
<organism evidence="2 3">
    <name type="scientific">Pedobacter antarcticus 4BY</name>
    <dbReference type="NCBI Taxonomy" id="1358423"/>
    <lineage>
        <taxon>Bacteria</taxon>
        <taxon>Pseudomonadati</taxon>
        <taxon>Bacteroidota</taxon>
        <taxon>Sphingobacteriia</taxon>
        <taxon>Sphingobacteriales</taxon>
        <taxon>Sphingobacteriaceae</taxon>
        <taxon>Pedobacter</taxon>
    </lineage>
</organism>
<keyword evidence="3" id="KW-1185">Reference proteome</keyword>
<gene>
    <name evidence="2" type="ORF">N180_19390</name>
</gene>
<name>A0A081PDX9_9SPHI</name>
<dbReference type="EMBL" id="JNFF01000094">
    <property type="protein sequence ID" value="KEQ28902.1"/>
    <property type="molecule type" value="Genomic_DNA"/>
</dbReference>
<keyword evidence="1" id="KW-0812">Transmembrane</keyword>
<proteinExistence type="predicted"/>
<dbReference type="Proteomes" id="UP000028007">
    <property type="component" value="Unassembled WGS sequence"/>
</dbReference>
<evidence type="ECO:0000313" key="2">
    <source>
        <dbReference type="EMBL" id="KEQ28902.1"/>
    </source>
</evidence>
<protein>
    <submittedName>
        <fullName evidence="2">Uncharacterized protein</fullName>
    </submittedName>
</protein>
<keyword evidence="1" id="KW-1133">Transmembrane helix</keyword>
<reference evidence="2 3" key="1">
    <citation type="journal article" date="1992" name="Int. J. Syst. Bacteriol.">
        <title>Sphingobacterium antarcticus sp. nov. a Psychrotrophic Bacterium from the Soils of Schirmacher Oasis, Antarctica.</title>
        <authorList>
            <person name="Shivaji S."/>
            <person name="Ray M.K."/>
            <person name="Rao N.S."/>
            <person name="Saiserr L."/>
            <person name="Jagannadham M.V."/>
            <person name="Kumar G.S."/>
            <person name="Reddy G."/>
            <person name="Bhargava P.M."/>
        </authorList>
    </citation>
    <scope>NUCLEOTIDE SEQUENCE [LARGE SCALE GENOMIC DNA]</scope>
    <source>
        <strain evidence="2 3">4BY</strain>
    </source>
</reference>
<sequence length="75" mass="8253">MNDLVPEAHSDQFTLAVVPLNVLAGFFLGSVRVLLESHSDAPLVEYMKTPQTTHTEPTRNPQDTHKIVLKICAAV</sequence>
<comment type="caution">
    <text evidence="2">The sequence shown here is derived from an EMBL/GenBank/DDBJ whole genome shotgun (WGS) entry which is preliminary data.</text>
</comment>
<evidence type="ECO:0000313" key="3">
    <source>
        <dbReference type="Proteomes" id="UP000028007"/>
    </source>
</evidence>
<dbReference type="AlphaFoldDB" id="A0A081PDX9"/>